<evidence type="ECO:0000313" key="3">
    <source>
        <dbReference type="Proteomes" id="UP001371456"/>
    </source>
</evidence>
<dbReference type="EMBL" id="JBANQN010000007">
    <property type="protein sequence ID" value="KAK6784565.1"/>
    <property type="molecule type" value="Genomic_DNA"/>
</dbReference>
<dbReference type="AlphaFoldDB" id="A0AAN8TAT7"/>
<keyword evidence="1" id="KW-0472">Membrane</keyword>
<dbReference type="Proteomes" id="UP001371456">
    <property type="component" value="Unassembled WGS sequence"/>
</dbReference>
<evidence type="ECO:0000256" key="1">
    <source>
        <dbReference type="SAM" id="Phobius"/>
    </source>
</evidence>
<feature type="transmembrane region" description="Helical" evidence="1">
    <location>
        <begin position="47"/>
        <end position="66"/>
    </location>
</feature>
<gene>
    <name evidence="2" type="ORF">RDI58_018020</name>
</gene>
<keyword evidence="3" id="KW-1185">Reference proteome</keyword>
<keyword evidence="1" id="KW-0812">Transmembrane</keyword>
<accession>A0AAN8TAT7</accession>
<reference evidence="2 3" key="1">
    <citation type="submission" date="2024-02" db="EMBL/GenBank/DDBJ databases">
        <title>de novo genome assembly of Solanum bulbocastanum strain 11H21.</title>
        <authorList>
            <person name="Hosaka A.J."/>
        </authorList>
    </citation>
    <scope>NUCLEOTIDE SEQUENCE [LARGE SCALE GENOMIC DNA]</scope>
    <source>
        <tissue evidence="2">Young leaves</tissue>
    </source>
</reference>
<comment type="caution">
    <text evidence="2">The sequence shown here is derived from an EMBL/GenBank/DDBJ whole genome shotgun (WGS) entry which is preliminary data.</text>
</comment>
<sequence>MNLIQDVMGFLIQVGLLGSYLVQAPMITKLLLGGPEKGERTPRTGKTTALLLSITPFLEVIINFMASSQMKLRVLLLPWGILECLSCGSLKHVFHDGVVLINYSTWRLDVSLCFWDWESHFYHEDLSGTCN</sequence>
<proteinExistence type="predicted"/>
<protein>
    <submittedName>
        <fullName evidence="2">Uncharacterized protein</fullName>
    </submittedName>
</protein>
<feature type="transmembrane region" description="Helical" evidence="1">
    <location>
        <begin position="7"/>
        <end position="27"/>
    </location>
</feature>
<keyword evidence="1" id="KW-1133">Transmembrane helix</keyword>
<evidence type="ECO:0000313" key="2">
    <source>
        <dbReference type="EMBL" id="KAK6784565.1"/>
    </source>
</evidence>
<name>A0AAN8TAT7_SOLBU</name>
<organism evidence="2 3">
    <name type="scientific">Solanum bulbocastanum</name>
    <name type="common">Wild potato</name>
    <dbReference type="NCBI Taxonomy" id="147425"/>
    <lineage>
        <taxon>Eukaryota</taxon>
        <taxon>Viridiplantae</taxon>
        <taxon>Streptophyta</taxon>
        <taxon>Embryophyta</taxon>
        <taxon>Tracheophyta</taxon>
        <taxon>Spermatophyta</taxon>
        <taxon>Magnoliopsida</taxon>
        <taxon>eudicotyledons</taxon>
        <taxon>Gunneridae</taxon>
        <taxon>Pentapetalae</taxon>
        <taxon>asterids</taxon>
        <taxon>lamiids</taxon>
        <taxon>Solanales</taxon>
        <taxon>Solanaceae</taxon>
        <taxon>Solanoideae</taxon>
        <taxon>Solaneae</taxon>
        <taxon>Solanum</taxon>
    </lineage>
</organism>